<evidence type="ECO:0008006" key="4">
    <source>
        <dbReference type="Google" id="ProtNLM"/>
    </source>
</evidence>
<accession>A0AAJ1N8W4</accession>
<dbReference type="EMBL" id="JAREJI010000002">
    <property type="protein sequence ID" value="MDE8768643.1"/>
    <property type="molecule type" value="Genomic_DNA"/>
</dbReference>
<dbReference type="AlphaFoldDB" id="A0AAJ1N8W4"/>
<proteinExistence type="predicted"/>
<evidence type="ECO:0000256" key="1">
    <source>
        <dbReference type="SAM" id="SignalP"/>
    </source>
</evidence>
<sequence>MKLTANKISLTALLAITIFSFFPFGSVQAKEKNYVGGGTITFIGAIVMPPCQIGAIDGHIETTCWSSNKGKPEITKTSLKKLRVGIHELPNSQGTQSFKWINKEQTLGVYTLTYN</sequence>
<organism evidence="2 3">
    <name type="scientific">Providencia stuartii</name>
    <dbReference type="NCBI Taxonomy" id="588"/>
    <lineage>
        <taxon>Bacteria</taxon>
        <taxon>Pseudomonadati</taxon>
        <taxon>Pseudomonadota</taxon>
        <taxon>Gammaproteobacteria</taxon>
        <taxon>Enterobacterales</taxon>
        <taxon>Morganellaceae</taxon>
        <taxon>Providencia</taxon>
    </lineage>
</organism>
<dbReference type="Proteomes" id="UP001163056">
    <property type="component" value="Unassembled WGS sequence"/>
</dbReference>
<comment type="caution">
    <text evidence="2">The sequence shown here is derived from an EMBL/GenBank/DDBJ whole genome shotgun (WGS) entry which is preliminary data.</text>
</comment>
<protein>
    <recommendedName>
        <fullName evidence="4">Fimbrial protein</fullName>
    </recommendedName>
</protein>
<feature type="chain" id="PRO_5042615139" description="Fimbrial protein" evidence="1">
    <location>
        <begin position="30"/>
        <end position="115"/>
    </location>
</feature>
<evidence type="ECO:0000313" key="2">
    <source>
        <dbReference type="EMBL" id="MDE8768643.1"/>
    </source>
</evidence>
<dbReference type="GeneID" id="93518904"/>
<dbReference type="RefSeq" id="WP_036940824.1">
    <property type="nucleotide sequence ID" value="NZ_AP022374.1"/>
</dbReference>
<gene>
    <name evidence="2" type="ORF">PZS58_03745</name>
</gene>
<feature type="signal peptide" evidence="1">
    <location>
        <begin position="1"/>
        <end position="29"/>
    </location>
</feature>
<keyword evidence="1" id="KW-0732">Signal</keyword>
<evidence type="ECO:0000313" key="3">
    <source>
        <dbReference type="Proteomes" id="UP001163056"/>
    </source>
</evidence>
<reference evidence="2 3" key="1">
    <citation type="submission" date="2023-03" db="EMBL/GenBank/DDBJ databases">
        <title>WGS of NDM-producing Providencia thailandensis from Ukrainian patients.</title>
        <authorList>
            <person name="Zabicka D."/>
            <person name="Izdebski R."/>
            <person name="Urbanowicz P."/>
            <person name="Biedrzycka M."/>
            <person name="Guzek A."/>
            <person name="Gniadkowski M."/>
        </authorList>
    </citation>
    <scope>NUCLEOTIDE SEQUENCE [LARGE SCALE GENOMIC DNA]</scope>
    <source>
        <strain evidence="2 3">8015-22</strain>
    </source>
</reference>
<name>A0AAJ1N8W4_PROST</name>